<dbReference type="Gene3D" id="3.20.20.150">
    <property type="entry name" value="Divalent-metal-dependent TIM barrel enzymes"/>
    <property type="match status" value="1"/>
</dbReference>
<dbReference type="PANTHER" id="PTHR12110">
    <property type="entry name" value="HYDROXYPYRUVATE ISOMERASE"/>
    <property type="match status" value="1"/>
</dbReference>
<dbReference type="AlphaFoldDB" id="A0A926DMN5"/>
<dbReference type="PANTHER" id="PTHR12110:SF21">
    <property type="entry name" value="XYLOSE ISOMERASE-LIKE TIM BARREL DOMAIN-CONTAINING PROTEIN"/>
    <property type="match status" value="1"/>
</dbReference>
<gene>
    <name evidence="2" type="ORF">H8698_03435</name>
</gene>
<dbReference type="GO" id="GO:0016853">
    <property type="term" value="F:isomerase activity"/>
    <property type="evidence" value="ECO:0007669"/>
    <property type="project" value="UniProtKB-KW"/>
</dbReference>
<dbReference type="InterPro" id="IPR036237">
    <property type="entry name" value="Xyl_isomerase-like_sf"/>
</dbReference>
<protein>
    <submittedName>
        <fullName evidence="2">Sugar phosphate isomerase/epimerase</fullName>
    </submittedName>
</protein>
<reference evidence="2" key="1">
    <citation type="submission" date="2020-08" db="EMBL/GenBank/DDBJ databases">
        <title>Genome public.</title>
        <authorList>
            <person name="Liu C."/>
            <person name="Sun Q."/>
        </authorList>
    </citation>
    <scope>NUCLEOTIDE SEQUENCE</scope>
    <source>
        <strain evidence="2">H8</strain>
    </source>
</reference>
<dbReference type="Pfam" id="PF01261">
    <property type="entry name" value="AP_endonuc_2"/>
    <property type="match status" value="1"/>
</dbReference>
<evidence type="ECO:0000313" key="3">
    <source>
        <dbReference type="Proteomes" id="UP000611762"/>
    </source>
</evidence>
<evidence type="ECO:0000313" key="2">
    <source>
        <dbReference type="EMBL" id="MBC8540029.1"/>
    </source>
</evidence>
<dbReference type="EMBL" id="JACRSU010000001">
    <property type="protein sequence ID" value="MBC8540029.1"/>
    <property type="molecule type" value="Genomic_DNA"/>
</dbReference>
<dbReference type="Proteomes" id="UP000611762">
    <property type="component" value="Unassembled WGS sequence"/>
</dbReference>
<feature type="domain" description="Xylose isomerase-like TIM barrel" evidence="1">
    <location>
        <begin position="21"/>
        <end position="215"/>
    </location>
</feature>
<keyword evidence="2" id="KW-0413">Isomerase</keyword>
<sequence>MELCFNLEYLSKDIGISQAVKTVKEAGFHLLDYTPDVTQNWRGDLEQTQSCFERNGLSVYQCHAPFNRYHQYGSAENHKKLVDESLSAAIELSASYLVVHGDEFDFDRLVYSPEAALRFNYEYFAPVVERAEKYGVGIAFENVFEDMDVPRNCSKTEDLNALIEKFHCDAVCCCWDFGHGAVSYQEKQSEAIEKMGNKIRCTHVHDNYLNADLHLVPYLVFRRHLSYL</sequence>
<dbReference type="RefSeq" id="WP_249311165.1">
    <property type="nucleotide sequence ID" value="NZ_JACRSU010000001.1"/>
</dbReference>
<accession>A0A926DMN5</accession>
<name>A0A926DMN5_9FIRM</name>
<dbReference type="InterPro" id="IPR013022">
    <property type="entry name" value="Xyl_isomerase-like_TIM-brl"/>
</dbReference>
<dbReference type="SUPFAM" id="SSF51658">
    <property type="entry name" value="Xylose isomerase-like"/>
    <property type="match status" value="1"/>
</dbReference>
<comment type="caution">
    <text evidence="2">The sequence shown here is derived from an EMBL/GenBank/DDBJ whole genome shotgun (WGS) entry which is preliminary data.</text>
</comment>
<proteinExistence type="predicted"/>
<organism evidence="2 3">
    <name type="scientific">Congzhengia minquanensis</name>
    <dbReference type="NCBI Taxonomy" id="2763657"/>
    <lineage>
        <taxon>Bacteria</taxon>
        <taxon>Bacillati</taxon>
        <taxon>Bacillota</taxon>
        <taxon>Clostridia</taxon>
        <taxon>Eubacteriales</taxon>
        <taxon>Oscillospiraceae</taxon>
        <taxon>Congzhengia</taxon>
    </lineage>
</organism>
<evidence type="ECO:0000259" key="1">
    <source>
        <dbReference type="Pfam" id="PF01261"/>
    </source>
</evidence>
<keyword evidence="3" id="KW-1185">Reference proteome</keyword>
<dbReference type="InterPro" id="IPR050312">
    <property type="entry name" value="IolE/XylAMocC-like"/>
</dbReference>